<dbReference type="EMBL" id="BDQX01000214">
    <property type="protein sequence ID" value="GBG09325.1"/>
    <property type="molecule type" value="Genomic_DNA"/>
</dbReference>
<dbReference type="SUPFAM" id="SSF48230">
    <property type="entry name" value="Chondroitin AC/alginate lyase"/>
    <property type="match status" value="1"/>
</dbReference>
<feature type="domain" description="BIG2" evidence="2">
    <location>
        <begin position="38"/>
        <end position="114"/>
    </location>
</feature>
<dbReference type="Gene3D" id="2.60.40.1080">
    <property type="match status" value="1"/>
</dbReference>
<proteinExistence type="predicted"/>
<sequence>IITLPDDPSIVSLRVESFFEQGTGTAWFDDTSLIPWVPLEKIAFEQEAYTVPVGGSVATNVDLTPANTSEKELIWTTSDPTVATVANGVVTGANTGVAIVTAASSNGKKRASVPVYVGLIGEGITAEDDQAESIQGGTASGTIKAYSETGQPLFYAIGLNVAHGLLDVEDTGKWSYFPYDNFYGTDRFIVTIRDDQGNYAVSQVAITVHPANHSPIATDLTYTTDKNKPITGLGYVALRDPDGDQLVIDLANQPLHGQVALQANGDWSYTPDNDYVGNDWFALRGSDGHGGEAVAKVYLYMAPRAEELISELITNQPNHNHPRILATVDDFDRIQSLLDNDIRVQQWFAKVKQTADTALGQEPAPYQKPDGLRLNMTAPSNIAYLAFVFRVTGEQQYLDRAWLELQNVSTDNYPDWGPEHFLDTATITQGVALGYDWLYDYLSSEQLDIVRHAIVEKGLKQALPLYAGMTYWTKNNNNWNFVCNAGIIMGALAVADEEEEIAGAILQGAFKSLQHGLRQYAPDGSAIEGPAYWSYGTDYLVYLLSSLETAFGHDFGFSAADGIPATPDYPLYITGPQGPFNYSDGPESFIPGRLLLWFAEHHQEPGYAWYHQFVQSQAVRTTPYDILWYRPELYNGSEPPKKDYYFSRQQAVTMRSSWSDSNALFVGFKGGMNGAPHGDLDIGSFVLDANGVRWASDLGSEDYNLPGFWEMGVEGRRWTYYRKRTEGHNSIVINPSAMPEQKVTAVSKIVKFEDNREQGAYAIADMTEAYKDSVVSAQRGVALLDGRRQFLVQDEIQAKLPSELYWFMHTEAQINIEPDGKTAILSSGGQRLQVQLLAPAEAVFSVMDAVPLSTSPNPEGQTVNTAMKKLTIHLQNRKNTTISVRMVPLLPGQDLLSDTPDVVPLDQWSVAEGTIAYSTTAPTNHNVVAALLTNEPVTITNNGGSPTYIFENNGSFTFEFMDVAGNRGSAVATVSNIDKVAPTLSISVDKTILTPPNHKLVPVQVTVNADDAGGSGVASIILASITSNENDNESGDGNTTEDIQEAEFGTSDTSFLLRAERSGNGTGRIYTITYTITDYAGNTNSATATVTVPKGGK</sequence>
<dbReference type="GO" id="GO:0030313">
    <property type="term" value="C:cell envelope"/>
    <property type="evidence" value="ECO:0007669"/>
    <property type="project" value="UniProtKB-SubCell"/>
</dbReference>
<keyword evidence="4" id="KW-1185">Reference proteome</keyword>
<dbReference type="InterPro" id="IPR003343">
    <property type="entry name" value="Big_2"/>
</dbReference>
<comment type="caution">
    <text evidence="3">The sequence shown here is derived from an EMBL/GenBank/DDBJ whole genome shotgun (WGS) entry which is preliminary data.</text>
</comment>
<dbReference type="GO" id="GO:0016829">
    <property type="term" value="F:lyase activity"/>
    <property type="evidence" value="ECO:0007669"/>
    <property type="project" value="InterPro"/>
</dbReference>
<feature type="non-terminal residue" evidence="3">
    <location>
        <position position="1"/>
    </location>
</feature>
<dbReference type="RefSeq" id="WP_181376735.1">
    <property type="nucleotide sequence ID" value="NZ_BDQX01000214.1"/>
</dbReference>
<dbReference type="InterPro" id="IPR012480">
    <property type="entry name" value="Hepar_II_III_C"/>
</dbReference>
<dbReference type="Pfam" id="PF07940">
    <property type="entry name" value="Hepar_II_III_C"/>
    <property type="match status" value="1"/>
</dbReference>
<comment type="subcellular location">
    <subcellularLocation>
        <location evidence="1">Cell envelope</location>
    </subcellularLocation>
</comment>
<reference evidence="3 4" key="1">
    <citation type="submission" date="2017-08" db="EMBL/GenBank/DDBJ databases">
        <title>Substantial Increase in Enzyme Production by Combined Drug-Resistance Mutations in Paenibacillus agaridevorans.</title>
        <authorList>
            <person name="Tanaka Y."/>
            <person name="Funane K."/>
            <person name="Hosaka T."/>
            <person name="Shiwa Y."/>
            <person name="Fujita N."/>
            <person name="Miyazaki T."/>
            <person name="Yoshikawa H."/>
            <person name="Murakami K."/>
            <person name="Kasahara K."/>
            <person name="Inaoka T."/>
            <person name="Hiraga Y."/>
            <person name="Ochi K."/>
        </authorList>
    </citation>
    <scope>NUCLEOTIDE SEQUENCE [LARGE SCALE GENOMIC DNA]</scope>
    <source>
        <strain evidence="3 4">T-3040</strain>
    </source>
</reference>
<evidence type="ECO:0000313" key="4">
    <source>
        <dbReference type="Proteomes" id="UP000245202"/>
    </source>
</evidence>
<dbReference type="Pfam" id="PF17963">
    <property type="entry name" value="Big_9"/>
    <property type="match status" value="2"/>
</dbReference>
<dbReference type="AlphaFoldDB" id="A0A2R5ET65"/>
<name>A0A2R5ET65_9BACL</name>
<dbReference type="Gene3D" id="1.50.10.100">
    <property type="entry name" value="Chondroitin AC/alginate lyase"/>
    <property type="match status" value="1"/>
</dbReference>
<evidence type="ECO:0000259" key="2">
    <source>
        <dbReference type="SMART" id="SM00635"/>
    </source>
</evidence>
<dbReference type="InterPro" id="IPR008929">
    <property type="entry name" value="Chondroitin_lyas"/>
</dbReference>
<evidence type="ECO:0000313" key="3">
    <source>
        <dbReference type="EMBL" id="GBG09325.1"/>
    </source>
</evidence>
<dbReference type="Pfam" id="PF02368">
    <property type="entry name" value="Big_2"/>
    <property type="match status" value="1"/>
</dbReference>
<protein>
    <recommendedName>
        <fullName evidence="2">BIG2 domain-containing protein</fullName>
    </recommendedName>
</protein>
<dbReference type="Gene3D" id="2.60.40.2810">
    <property type="match status" value="1"/>
</dbReference>
<dbReference type="Proteomes" id="UP000245202">
    <property type="component" value="Unassembled WGS sequence"/>
</dbReference>
<gene>
    <name evidence="3" type="ORF">PAT3040_03969</name>
</gene>
<dbReference type="PANTHER" id="PTHR38045">
    <property type="entry name" value="CHROMOSOME 1, WHOLE GENOME SHOTGUN SEQUENCE"/>
    <property type="match status" value="1"/>
</dbReference>
<dbReference type="Gene3D" id="2.70.98.70">
    <property type="match status" value="1"/>
</dbReference>
<dbReference type="SMART" id="SM00635">
    <property type="entry name" value="BID_2"/>
    <property type="match status" value="1"/>
</dbReference>
<organism evidence="3 4">
    <name type="scientific">Paenibacillus agaridevorans</name>
    <dbReference type="NCBI Taxonomy" id="171404"/>
    <lineage>
        <taxon>Bacteria</taxon>
        <taxon>Bacillati</taxon>
        <taxon>Bacillota</taxon>
        <taxon>Bacilli</taxon>
        <taxon>Bacillales</taxon>
        <taxon>Paenibacillaceae</taxon>
        <taxon>Paenibacillus</taxon>
    </lineage>
</organism>
<dbReference type="InterPro" id="IPR008964">
    <property type="entry name" value="Invasin/intimin_cell_adhesion"/>
</dbReference>
<dbReference type="PANTHER" id="PTHR38045:SF1">
    <property type="entry name" value="HEPARINASE II_III-LIKE PROTEIN"/>
    <property type="match status" value="1"/>
</dbReference>
<evidence type="ECO:0000256" key="1">
    <source>
        <dbReference type="ARBA" id="ARBA00004196"/>
    </source>
</evidence>
<dbReference type="SUPFAM" id="SSF49373">
    <property type="entry name" value="Invasin/intimin cell-adhesion fragments"/>
    <property type="match status" value="1"/>
</dbReference>
<accession>A0A2R5ET65</accession>